<evidence type="ECO:0000313" key="7">
    <source>
        <dbReference type="Proteomes" id="UP000494165"/>
    </source>
</evidence>
<evidence type="ECO:0000313" key="6">
    <source>
        <dbReference type="EMBL" id="CAB3361448.1"/>
    </source>
</evidence>
<organism evidence="6 7">
    <name type="scientific">Cloeon dipterum</name>
    <dbReference type="NCBI Taxonomy" id="197152"/>
    <lineage>
        <taxon>Eukaryota</taxon>
        <taxon>Metazoa</taxon>
        <taxon>Ecdysozoa</taxon>
        <taxon>Arthropoda</taxon>
        <taxon>Hexapoda</taxon>
        <taxon>Insecta</taxon>
        <taxon>Pterygota</taxon>
        <taxon>Palaeoptera</taxon>
        <taxon>Ephemeroptera</taxon>
        <taxon>Pisciforma</taxon>
        <taxon>Baetidae</taxon>
        <taxon>Cloeon</taxon>
    </lineage>
</organism>
<proteinExistence type="predicted"/>
<dbReference type="Pfam" id="PF00059">
    <property type="entry name" value="Lectin_C"/>
    <property type="match status" value="1"/>
</dbReference>
<evidence type="ECO:0000256" key="3">
    <source>
        <dbReference type="ARBA" id="ARBA00023180"/>
    </source>
</evidence>
<dbReference type="InterPro" id="IPR052309">
    <property type="entry name" value="C-type_Lectin_Domain_Fam1"/>
</dbReference>
<feature type="domain" description="C-type lectin" evidence="5">
    <location>
        <begin position="219"/>
        <end position="334"/>
    </location>
</feature>
<dbReference type="GO" id="GO:0030246">
    <property type="term" value="F:carbohydrate binding"/>
    <property type="evidence" value="ECO:0007669"/>
    <property type="project" value="UniProtKB-KW"/>
</dbReference>
<reference evidence="6 7" key="1">
    <citation type="submission" date="2020-04" db="EMBL/GenBank/DDBJ databases">
        <authorList>
            <person name="Alioto T."/>
            <person name="Alioto T."/>
            <person name="Gomez Garrido J."/>
        </authorList>
    </citation>
    <scope>NUCLEOTIDE SEQUENCE [LARGE SCALE GENOMIC DNA]</scope>
</reference>
<gene>
    <name evidence="6" type="ORF">CLODIP_2_CD15793</name>
</gene>
<dbReference type="EMBL" id="CADEPI010000006">
    <property type="protein sequence ID" value="CAB3361448.1"/>
    <property type="molecule type" value="Genomic_DNA"/>
</dbReference>
<name>A0A8S1BXH5_9INSE</name>
<dbReference type="InterPro" id="IPR001304">
    <property type="entry name" value="C-type_lectin-like"/>
</dbReference>
<dbReference type="OrthoDB" id="10253041at2759"/>
<evidence type="ECO:0000256" key="1">
    <source>
        <dbReference type="ARBA" id="ARBA00022734"/>
    </source>
</evidence>
<comment type="caution">
    <text evidence="6">The sequence shown here is derived from an EMBL/GenBank/DDBJ whole genome shotgun (WGS) entry which is preliminary data.</text>
</comment>
<dbReference type="PANTHER" id="PTHR46490:SF6">
    <property type="entry name" value="ASIALOGLYCOPROTEIN RECEPTOR 1-LIKE-RELATED"/>
    <property type="match status" value="1"/>
</dbReference>
<dbReference type="CDD" id="cd00037">
    <property type="entry name" value="CLECT"/>
    <property type="match status" value="1"/>
</dbReference>
<evidence type="ECO:0000256" key="2">
    <source>
        <dbReference type="ARBA" id="ARBA00023157"/>
    </source>
</evidence>
<keyword evidence="2" id="KW-1015">Disulfide bond</keyword>
<dbReference type="AlphaFoldDB" id="A0A8S1BXH5"/>
<dbReference type="SMART" id="SM00034">
    <property type="entry name" value="CLECT"/>
    <property type="match status" value="1"/>
</dbReference>
<dbReference type="Proteomes" id="UP000494165">
    <property type="component" value="Unassembled WGS sequence"/>
</dbReference>
<sequence>MKISLCYPPFSTSGAAEHSANFEGVCWCKQEQTNDALETEEATAAAPVENEATRTVEVVEKKVDAATSAVSETTPAVAVTEDIAGIIRDVLRNSLEDSQSVIDAAVKSAAMQIADQVQERMEQRLKRIEAQAEENLLKYNGIAMFMVEKFYLKADQVERRIAKSLDLITEIVQYRLSTMEQNMNNQSMDNTSLIPREPLDFDCLGYKKLALMKVRYGKYYISENMTDWYGAKWFCKTHGMELVSFERASEMRAIWQIADASKEFMVSYWTSASDIGHERGQFHWRDGQKIESELWITGYPEAPPGEQEQSSCVSLFIGRLRATSCNYQRYFICEGLKHDNKATFLNQKINGE</sequence>
<dbReference type="InterPro" id="IPR016186">
    <property type="entry name" value="C-type_lectin-like/link_sf"/>
</dbReference>
<protein>
    <recommendedName>
        <fullName evidence="5">C-type lectin domain-containing protein</fullName>
    </recommendedName>
</protein>
<dbReference type="Gene3D" id="3.10.100.10">
    <property type="entry name" value="Mannose-Binding Protein A, subunit A"/>
    <property type="match status" value="1"/>
</dbReference>
<feature type="coiled-coil region" evidence="4">
    <location>
        <begin position="111"/>
        <end position="138"/>
    </location>
</feature>
<accession>A0A8S1BXH5</accession>
<keyword evidence="1" id="KW-0430">Lectin</keyword>
<evidence type="ECO:0000256" key="4">
    <source>
        <dbReference type="SAM" id="Coils"/>
    </source>
</evidence>
<evidence type="ECO:0000259" key="5">
    <source>
        <dbReference type="PROSITE" id="PS50041"/>
    </source>
</evidence>
<dbReference type="InterPro" id="IPR016187">
    <property type="entry name" value="CTDL_fold"/>
</dbReference>
<keyword evidence="4" id="KW-0175">Coiled coil</keyword>
<dbReference type="PROSITE" id="PS50041">
    <property type="entry name" value="C_TYPE_LECTIN_2"/>
    <property type="match status" value="1"/>
</dbReference>
<keyword evidence="7" id="KW-1185">Reference proteome</keyword>
<dbReference type="SUPFAM" id="SSF56436">
    <property type="entry name" value="C-type lectin-like"/>
    <property type="match status" value="1"/>
</dbReference>
<dbReference type="PANTHER" id="PTHR46490">
    <property type="entry name" value="C-TYPE LECTIN DOMAIN FAMILY 12 MEMBER A-RELATED"/>
    <property type="match status" value="1"/>
</dbReference>
<keyword evidence="3" id="KW-0325">Glycoprotein</keyword>